<keyword evidence="2" id="KW-1185">Reference proteome</keyword>
<protein>
    <submittedName>
        <fullName evidence="1">Uncharacterized protein</fullName>
    </submittedName>
</protein>
<dbReference type="AlphaFoldDB" id="A0A3P7IKE8"/>
<name>A0A3P7IKE8_STRVU</name>
<dbReference type="Proteomes" id="UP000270094">
    <property type="component" value="Unassembled WGS sequence"/>
</dbReference>
<reference evidence="1 2" key="1">
    <citation type="submission" date="2018-11" db="EMBL/GenBank/DDBJ databases">
        <authorList>
            <consortium name="Pathogen Informatics"/>
        </authorList>
    </citation>
    <scope>NUCLEOTIDE SEQUENCE [LARGE SCALE GENOMIC DNA]</scope>
</reference>
<accession>A0A3P7IKE8</accession>
<dbReference type="EMBL" id="UYYB01000028">
    <property type="protein sequence ID" value="VDM65027.1"/>
    <property type="molecule type" value="Genomic_DNA"/>
</dbReference>
<organism evidence="1 2">
    <name type="scientific">Strongylus vulgaris</name>
    <name type="common">Blood worm</name>
    <dbReference type="NCBI Taxonomy" id="40348"/>
    <lineage>
        <taxon>Eukaryota</taxon>
        <taxon>Metazoa</taxon>
        <taxon>Ecdysozoa</taxon>
        <taxon>Nematoda</taxon>
        <taxon>Chromadorea</taxon>
        <taxon>Rhabditida</taxon>
        <taxon>Rhabditina</taxon>
        <taxon>Rhabditomorpha</taxon>
        <taxon>Strongyloidea</taxon>
        <taxon>Strongylidae</taxon>
        <taxon>Strongylus</taxon>
    </lineage>
</organism>
<evidence type="ECO:0000313" key="2">
    <source>
        <dbReference type="Proteomes" id="UP000270094"/>
    </source>
</evidence>
<evidence type="ECO:0000313" key="1">
    <source>
        <dbReference type="EMBL" id="VDM65027.1"/>
    </source>
</evidence>
<sequence>MTSPDIDALSRAYGRLTLGKLAPKHIEFFTADNYQSLDVWHRDREDLVRNAIPPIPEHLKVYALFAVLKEDARDKVSELQPKTRTIMTR</sequence>
<gene>
    <name evidence="1" type="ORF">SVUK_LOCUS25</name>
</gene>
<proteinExistence type="predicted"/>